<dbReference type="AlphaFoldDB" id="A0A371JE07"/>
<reference evidence="1 2" key="1">
    <citation type="journal article" date="2017" name="Genome Announc.">
        <title>Draft Genome Sequence of a Sporulating and Motile Strain of Lachnotalea glycerini Isolated from Water in Quebec City, Canada.</title>
        <authorList>
            <person name="Maheux A.F."/>
            <person name="Boudreau D.K."/>
            <person name="Berube E."/>
            <person name="Boissinot M."/>
            <person name="Raymond F."/>
            <person name="Brodeur S."/>
            <person name="Corbeil J."/>
            <person name="Isabel S."/>
            <person name="Omar R.F."/>
            <person name="Bergeron M.G."/>
        </authorList>
    </citation>
    <scope>NUCLEOTIDE SEQUENCE [LARGE SCALE GENOMIC DNA]</scope>
    <source>
        <strain evidence="1 2">CCRI-19302</strain>
    </source>
</reference>
<dbReference type="OrthoDB" id="1524661at2"/>
<dbReference type="InterPro" id="IPR050580">
    <property type="entry name" value="2H_phosphoesterase_YjcG-like"/>
</dbReference>
<comment type="caution">
    <text evidence="1">The sequence shown here is derived from an EMBL/GenBank/DDBJ whole genome shotgun (WGS) entry which is preliminary data.</text>
</comment>
<sequence>MNTRTIMLFPQFKNIDVINNIRKKYDPLADLVLPHITLVFPFESEISNEELNLYLDDCLCDMHPFEIELKGFTKQEDGYGNYLFLNVVKGIDMIKNIHDALYKDKLKQFDSGYEYVPHMTVGKITSIELLDRAFNDVNKCKDKFITIINKISVEMIGEHEESNIVIEYFLNK</sequence>
<dbReference type="PANTHER" id="PTHR40037">
    <property type="entry name" value="PHOSPHOESTERASE YJCG-RELATED"/>
    <property type="match status" value="1"/>
</dbReference>
<dbReference type="GO" id="GO:0016874">
    <property type="term" value="F:ligase activity"/>
    <property type="evidence" value="ECO:0007669"/>
    <property type="project" value="UniProtKB-KW"/>
</dbReference>
<dbReference type="PANTHER" id="PTHR40037:SF1">
    <property type="entry name" value="PHOSPHOESTERASE SAOUHSC_00951-RELATED"/>
    <property type="match status" value="1"/>
</dbReference>
<keyword evidence="1" id="KW-0436">Ligase</keyword>
<dbReference type="Proteomes" id="UP000216411">
    <property type="component" value="Unassembled WGS sequence"/>
</dbReference>
<accession>A0A371JE07</accession>
<name>A0A371JE07_9FIRM</name>
<protein>
    <submittedName>
        <fullName evidence="1">2'-5' RNA ligase family protein</fullName>
    </submittedName>
</protein>
<dbReference type="Pfam" id="PF13563">
    <property type="entry name" value="2_5_RNA_ligase2"/>
    <property type="match status" value="1"/>
</dbReference>
<gene>
    <name evidence="1" type="ORF">CG710_012050</name>
</gene>
<keyword evidence="2" id="KW-1185">Reference proteome</keyword>
<evidence type="ECO:0000313" key="2">
    <source>
        <dbReference type="Proteomes" id="UP000216411"/>
    </source>
</evidence>
<evidence type="ECO:0000313" key="1">
    <source>
        <dbReference type="EMBL" id="RDY31000.1"/>
    </source>
</evidence>
<proteinExistence type="predicted"/>
<dbReference type="SUPFAM" id="SSF55144">
    <property type="entry name" value="LigT-like"/>
    <property type="match status" value="1"/>
</dbReference>
<dbReference type="Gene3D" id="3.90.1140.10">
    <property type="entry name" value="Cyclic phosphodiesterase"/>
    <property type="match status" value="1"/>
</dbReference>
<dbReference type="RefSeq" id="WP_094376027.1">
    <property type="nucleotide sequence ID" value="NZ_NOKA02000024.1"/>
</dbReference>
<dbReference type="EMBL" id="NOKA02000024">
    <property type="protein sequence ID" value="RDY31000.1"/>
    <property type="molecule type" value="Genomic_DNA"/>
</dbReference>
<dbReference type="InterPro" id="IPR009097">
    <property type="entry name" value="Cyclic_Pdiesterase"/>
</dbReference>
<organism evidence="1 2">
    <name type="scientific">Lachnotalea glycerini</name>
    <dbReference type="NCBI Taxonomy" id="1763509"/>
    <lineage>
        <taxon>Bacteria</taxon>
        <taxon>Bacillati</taxon>
        <taxon>Bacillota</taxon>
        <taxon>Clostridia</taxon>
        <taxon>Lachnospirales</taxon>
        <taxon>Lachnospiraceae</taxon>
        <taxon>Lachnotalea</taxon>
    </lineage>
</organism>